<evidence type="ECO:0000256" key="1">
    <source>
        <dbReference type="ARBA" id="ARBA00022729"/>
    </source>
</evidence>
<dbReference type="PANTHER" id="PTHR40633">
    <property type="entry name" value="MATRIX PROTEIN, PUTATIVE (AFU_ORTHOLOGUE AFUA_8G05410)-RELATED"/>
    <property type="match status" value="1"/>
</dbReference>
<feature type="region of interest" description="Disordered" evidence="2">
    <location>
        <begin position="371"/>
        <end position="432"/>
    </location>
</feature>
<feature type="compositionally biased region" description="Pro residues" evidence="2">
    <location>
        <begin position="402"/>
        <end position="413"/>
    </location>
</feature>
<keyword evidence="6" id="KW-1185">Reference proteome</keyword>
<evidence type="ECO:0000313" key="6">
    <source>
        <dbReference type="Proteomes" id="UP001194696"/>
    </source>
</evidence>
<feature type="compositionally biased region" description="Gly residues" evidence="2">
    <location>
        <begin position="158"/>
        <end position="172"/>
    </location>
</feature>
<protein>
    <recommendedName>
        <fullName evidence="4">Yeast cell wall synthesis Kre9/Knh1-like N-terminal domain-containing protein</fullName>
    </recommendedName>
</protein>
<proteinExistence type="predicted"/>
<dbReference type="Pfam" id="PF10342">
    <property type="entry name" value="Kre9_KNH"/>
    <property type="match status" value="1"/>
</dbReference>
<evidence type="ECO:0000313" key="5">
    <source>
        <dbReference type="EMBL" id="KAG0292833.1"/>
    </source>
</evidence>
<evidence type="ECO:0000256" key="2">
    <source>
        <dbReference type="SAM" id="MobiDB-lite"/>
    </source>
</evidence>
<feature type="chain" id="PRO_5047208247" description="Yeast cell wall synthesis Kre9/Knh1-like N-terminal domain-containing protein" evidence="3">
    <location>
        <begin position="20"/>
        <end position="456"/>
    </location>
</feature>
<accession>A0ABQ7K6P7</accession>
<feature type="compositionally biased region" description="Basic and acidic residues" evidence="2">
    <location>
        <begin position="80"/>
        <end position="126"/>
    </location>
</feature>
<dbReference type="PANTHER" id="PTHR40633:SF1">
    <property type="entry name" value="GPI ANCHORED SERINE-THREONINE RICH PROTEIN (AFU_ORTHOLOGUE AFUA_1G03630)"/>
    <property type="match status" value="1"/>
</dbReference>
<gene>
    <name evidence="5" type="ORF">BGZ96_003604</name>
</gene>
<dbReference type="InterPro" id="IPR018466">
    <property type="entry name" value="Kre9/Knh1-like_N"/>
</dbReference>
<keyword evidence="1 3" id="KW-0732">Signal</keyword>
<feature type="compositionally biased region" description="Basic and acidic residues" evidence="2">
    <location>
        <begin position="56"/>
        <end position="71"/>
    </location>
</feature>
<sequence length="456" mass="46942">MKITTLSAVLCLAATTVLADKKNTVASNAQDLSIALSAADKRESRHHEINGVSVAKRADGPKGVIRHENQGKKGKKRHNEHGVEAHNDGGNRYRDRGSEGKKSGNDDTEEEKKGGSGHASGDEKNVGGRSSGKKQGGGGEKDGKDNEDMKGGADSGDMKGGADSGDMKGGADAGDKKGGADSGDKKGGEGDKKGGENGGEKLGEKDPANGDATPAYGGGDDKSTTGGDATPAAGGDDKAVTTPAAGEEGKGATNPSVPRDYSSPLWLVQPIGSSVWAQGTTYVISWGPNPDPVYAKALSPKSLVDIRLMQGPPTDLKEIAVLSSGMDSSIHKIDWLVPTTVTPATDYSIRMTHEGDVDSYSHYFEVVKAGDPRSNKSNVGEPLQMPQKGDMPDSLHKEPTKPASPPNPLPSAPSKPAAAPAAAKPVVHASSAHSETHQGANMLALAMALFGAVYFL</sequence>
<name>A0ABQ7K6P7_9FUNG</name>
<dbReference type="InterPro" id="IPR052982">
    <property type="entry name" value="SRP1/TIP1-like"/>
</dbReference>
<feature type="domain" description="Yeast cell wall synthesis Kre9/Knh1-like N-terminal" evidence="4">
    <location>
        <begin position="270"/>
        <end position="366"/>
    </location>
</feature>
<evidence type="ECO:0000259" key="4">
    <source>
        <dbReference type="Pfam" id="PF10342"/>
    </source>
</evidence>
<comment type="caution">
    <text evidence="5">The sequence shown here is derived from an EMBL/GenBank/DDBJ whole genome shotgun (WGS) entry which is preliminary data.</text>
</comment>
<feature type="region of interest" description="Disordered" evidence="2">
    <location>
        <begin position="40"/>
        <end position="258"/>
    </location>
</feature>
<feature type="compositionally biased region" description="Basic and acidic residues" evidence="2">
    <location>
        <begin position="390"/>
        <end position="400"/>
    </location>
</feature>
<organism evidence="5 6">
    <name type="scientific">Linnemannia gamsii</name>
    <dbReference type="NCBI Taxonomy" id="64522"/>
    <lineage>
        <taxon>Eukaryota</taxon>
        <taxon>Fungi</taxon>
        <taxon>Fungi incertae sedis</taxon>
        <taxon>Mucoromycota</taxon>
        <taxon>Mortierellomycotina</taxon>
        <taxon>Mortierellomycetes</taxon>
        <taxon>Mortierellales</taxon>
        <taxon>Mortierellaceae</taxon>
        <taxon>Linnemannia</taxon>
    </lineage>
</organism>
<feature type="compositionally biased region" description="Low complexity" evidence="2">
    <location>
        <begin position="224"/>
        <end position="234"/>
    </location>
</feature>
<feature type="compositionally biased region" description="Basic and acidic residues" evidence="2">
    <location>
        <begin position="40"/>
        <end position="49"/>
    </location>
</feature>
<feature type="compositionally biased region" description="Low complexity" evidence="2">
    <location>
        <begin position="414"/>
        <end position="432"/>
    </location>
</feature>
<feature type="signal peptide" evidence="3">
    <location>
        <begin position="1"/>
        <end position="19"/>
    </location>
</feature>
<dbReference type="EMBL" id="JAAAIM010000179">
    <property type="protein sequence ID" value="KAG0292833.1"/>
    <property type="molecule type" value="Genomic_DNA"/>
</dbReference>
<evidence type="ECO:0000256" key="3">
    <source>
        <dbReference type="SAM" id="SignalP"/>
    </source>
</evidence>
<feature type="compositionally biased region" description="Basic and acidic residues" evidence="2">
    <location>
        <begin position="173"/>
        <end position="208"/>
    </location>
</feature>
<feature type="compositionally biased region" description="Basic and acidic residues" evidence="2">
    <location>
        <begin position="139"/>
        <end position="151"/>
    </location>
</feature>
<reference evidence="5 6" key="1">
    <citation type="journal article" date="2020" name="Fungal Divers.">
        <title>Resolving the Mortierellaceae phylogeny through synthesis of multi-gene phylogenetics and phylogenomics.</title>
        <authorList>
            <person name="Vandepol N."/>
            <person name="Liber J."/>
            <person name="Desiro A."/>
            <person name="Na H."/>
            <person name="Kennedy M."/>
            <person name="Barry K."/>
            <person name="Grigoriev I.V."/>
            <person name="Miller A.N."/>
            <person name="O'Donnell K."/>
            <person name="Stajich J.E."/>
            <person name="Bonito G."/>
        </authorList>
    </citation>
    <scope>NUCLEOTIDE SEQUENCE [LARGE SCALE GENOMIC DNA]</scope>
    <source>
        <strain evidence="5 6">AD045</strain>
    </source>
</reference>
<dbReference type="Proteomes" id="UP001194696">
    <property type="component" value="Unassembled WGS sequence"/>
</dbReference>